<organism evidence="1 2">
    <name type="scientific">Rhodococcus wratislaviensis</name>
    <name type="common">Tsukamurella wratislaviensis</name>
    <dbReference type="NCBI Taxonomy" id="44752"/>
    <lineage>
        <taxon>Bacteria</taxon>
        <taxon>Bacillati</taxon>
        <taxon>Actinomycetota</taxon>
        <taxon>Actinomycetes</taxon>
        <taxon>Mycobacteriales</taxon>
        <taxon>Nocardiaceae</taxon>
        <taxon>Rhodococcus</taxon>
    </lineage>
</organism>
<evidence type="ECO:0000313" key="1">
    <source>
        <dbReference type="EMBL" id="GCE37303.1"/>
    </source>
</evidence>
<dbReference type="EMBL" id="BHYM01000007">
    <property type="protein sequence ID" value="GCE37303.1"/>
    <property type="molecule type" value="Genomic_DNA"/>
</dbReference>
<name>A0A402C114_RHOWR</name>
<evidence type="ECO:0008006" key="3">
    <source>
        <dbReference type="Google" id="ProtNLM"/>
    </source>
</evidence>
<gene>
    <name evidence="1" type="ORF">Rhow_007547</name>
</gene>
<dbReference type="Pfam" id="PF17174">
    <property type="entry name" value="DUF5130"/>
    <property type="match status" value="1"/>
</dbReference>
<dbReference type="Proteomes" id="UP000287519">
    <property type="component" value="Unassembled WGS sequence"/>
</dbReference>
<proteinExistence type="predicted"/>
<dbReference type="Gene3D" id="3.10.310.50">
    <property type="match status" value="1"/>
</dbReference>
<evidence type="ECO:0000313" key="2">
    <source>
        <dbReference type="Proteomes" id="UP000287519"/>
    </source>
</evidence>
<comment type="caution">
    <text evidence="1">The sequence shown here is derived from an EMBL/GenBank/DDBJ whole genome shotgun (WGS) entry which is preliminary data.</text>
</comment>
<sequence length="163" mass="16879">MEARQVASGDLIPATVSADNLPVGSVVTASGRISGVHRVGEPFTDDLPFTTDELVRLDDALTEGTRKTKVRFNAYVGDLGENTAAGADALFPTTPEAERSVLIAVSPNQRTVEIRSGRAVANRVTDRVAQLGATAAVSSFGDGDLIDGLVSAIRVMSAAIASP</sequence>
<keyword evidence="2" id="KW-1185">Reference proteome</keyword>
<protein>
    <recommendedName>
        <fullName evidence="3">DUF5130 domain-containing protein</fullName>
    </recommendedName>
</protein>
<accession>A0A402C114</accession>
<dbReference type="AlphaFoldDB" id="A0A402C114"/>
<dbReference type="InterPro" id="IPR033437">
    <property type="entry name" value="DUF5130"/>
</dbReference>
<reference evidence="1 2" key="1">
    <citation type="submission" date="2018-11" db="EMBL/GenBank/DDBJ databases">
        <title>Microbial catabolism of amino acid.</title>
        <authorList>
            <person name="Hibi M."/>
            <person name="Ogawa J."/>
        </authorList>
    </citation>
    <scope>NUCLEOTIDE SEQUENCE [LARGE SCALE GENOMIC DNA]</scope>
    <source>
        <strain evidence="1 2">C31-06</strain>
    </source>
</reference>